<evidence type="ECO:0000313" key="1">
    <source>
        <dbReference type="EMBL" id="POM68920.1"/>
    </source>
</evidence>
<gene>
    <name evidence="1" type="ORF">PHPALM_14859</name>
</gene>
<sequence>MVIDTILQETKSSCIWDTVSSINPFTQTKNRENETAASVTSLSIEGNSCSDTEEELIHANQLGGSSKAAVPKKEEYVKVVAKHSERKCPGVERGAVVSTY</sequence>
<comment type="caution">
    <text evidence="1">The sequence shown here is derived from an EMBL/GenBank/DDBJ whole genome shotgun (WGS) entry which is preliminary data.</text>
</comment>
<reference evidence="1 2" key="1">
    <citation type="journal article" date="2017" name="Genome Biol. Evol.">
        <title>Phytophthora megakarya and P. palmivora, closely related causal agents of cacao black pod rot, underwent increases in genome sizes and gene numbers by different mechanisms.</title>
        <authorList>
            <person name="Ali S.S."/>
            <person name="Shao J."/>
            <person name="Lary D.J."/>
            <person name="Kronmiller B."/>
            <person name="Shen D."/>
            <person name="Strem M.D."/>
            <person name="Amoako-Attah I."/>
            <person name="Akrofi A.Y."/>
            <person name="Begoude B.A."/>
            <person name="Ten Hoopen G.M."/>
            <person name="Coulibaly K."/>
            <person name="Kebe B.I."/>
            <person name="Melnick R.L."/>
            <person name="Guiltinan M.J."/>
            <person name="Tyler B.M."/>
            <person name="Meinhardt L.W."/>
            <person name="Bailey B.A."/>
        </authorList>
    </citation>
    <scope>NUCLEOTIDE SEQUENCE [LARGE SCALE GENOMIC DNA]</scope>
    <source>
        <strain evidence="2">sbr112.9</strain>
    </source>
</reference>
<name>A0A2P4XTN6_9STRA</name>
<accession>A0A2P4XTN6</accession>
<keyword evidence="2" id="KW-1185">Reference proteome</keyword>
<protein>
    <submittedName>
        <fullName evidence="1">Uncharacterized protein</fullName>
    </submittedName>
</protein>
<dbReference type="Proteomes" id="UP000237271">
    <property type="component" value="Unassembled WGS sequence"/>
</dbReference>
<dbReference type="EMBL" id="NCKW01008001">
    <property type="protein sequence ID" value="POM68920.1"/>
    <property type="molecule type" value="Genomic_DNA"/>
</dbReference>
<dbReference type="AlphaFoldDB" id="A0A2P4XTN6"/>
<organism evidence="1 2">
    <name type="scientific">Phytophthora palmivora</name>
    <dbReference type="NCBI Taxonomy" id="4796"/>
    <lineage>
        <taxon>Eukaryota</taxon>
        <taxon>Sar</taxon>
        <taxon>Stramenopiles</taxon>
        <taxon>Oomycota</taxon>
        <taxon>Peronosporomycetes</taxon>
        <taxon>Peronosporales</taxon>
        <taxon>Peronosporaceae</taxon>
        <taxon>Phytophthora</taxon>
    </lineage>
</organism>
<proteinExistence type="predicted"/>
<evidence type="ECO:0000313" key="2">
    <source>
        <dbReference type="Proteomes" id="UP000237271"/>
    </source>
</evidence>